<proteinExistence type="predicted"/>
<dbReference type="AlphaFoldDB" id="A0A4C1SDB5"/>
<name>A0A4C1SDB5_EUMVA</name>
<gene>
    <name evidence="2" type="ORF">EVAR_489_1</name>
</gene>
<organism evidence="2 3">
    <name type="scientific">Eumeta variegata</name>
    <name type="common">Bagworm moth</name>
    <name type="synonym">Eumeta japonica</name>
    <dbReference type="NCBI Taxonomy" id="151549"/>
    <lineage>
        <taxon>Eukaryota</taxon>
        <taxon>Metazoa</taxon>
        <taxon>Ecdysozoa</taxon>
        <taxon>Arthropoda</taxon>
        <taxon>Hexapoda</taxon>
        <taxon>Insecta</taxon>
        <taxon>Pterygota</taxon>
        <taxon>Neoptera</taxon>
        <taxon>Endopterygota</taxon>
        <taxon>Lepidoptera</taxon>
        <taxon>Glossata</taxon>
        <taxon>Ditrysia</taxon>
        <taxon>Tineoidea</taxon>
        <taxon>Psychidae</taxon>
        <taxon>Oiketicinae</taxon>
        <taxon>Eumeta</taxon>
    </lineage>
</organism>
<reference evidence="2 3" key="1">
    <citation type="journal article" date="2019" name="Commun. Biol.">
        <title>The bagworm genome reveals a unique fibroin gene that provides high tensile strength.</title>
        <authorList>
            <person name="Kono N."/>
            <person name="Nakamura H."/>
            <person name="Ohtoshi R."/>
            <person name="Tomita M."/>
            <person name="Numata K."/>
            <person name="Arakawa K."/>
        </authorList>
    </citation>
    <scope>NUCLEOTIDE SEQUENCE [LARGE SCALE GENOMIC DNA]</scope>
</reference>
<protein>
    <recommendedName>
        <fullName evidence="4">Histone-lysine N-methyltransferase SETMAR</fullName>
    </recommendedName>
</protein>
<evidence type="ECO:0000313" key="3">
    <source>
        <dbReference type="Proteomes" id="UP000299102"/>
    </source>
</evidence>
<dbReference type="OrthoDB" id="429597at2759"/>
<feature type="compositionally biased region" description="Basic and acidic residues" evidence="1">
    <location>
        <begin position="175"/>
        <end position="189"/>
    </location>
</feature>
<accession>A0A4C1SDB5</accession>
<evidence type="ECO:0000313" key="2">
    <source>
        <dbReference type="EMBL" id="GBO99187.1"/>
    </source>
</evidence>
<keyword evidence="3" id="KW-1185">Reference proteome</keyword>
<dbReference type="EMBL" id="BGZK01000002">
    <property type="protein sequence ID" value="GBO99187.1"/>
    <property type="molecule type" value="Genomic_DNA"/>
</dbReference>
<comment type="caution">
    <text evidence="2">The sequence shown here is derived from an EMBL/GenBank/DDBJ whole genome shotgun (WGS) entry which is preliminary data.</text>
</comment>
<feature type="region of interest" description="Disordered" evidence="1">
    <location>
        <begin position="172"/>
        <end position="198"/>
    </location>
</feature>
<evidence type="ECO:0008006" key="4">
    <source>
        <dbReference type="Google" id="ProtNLM"/>
    </source>
</evidence>
<dbReference type="Proteomes" id="UP000299102">
    <property type="component" value="Unassembled WGS sequence"/>
</dbReference>
<sequence length="198" mass="23294">MLTEHGCFRKRLHEMRLCERKECDCGWCEENRDHIHCIRRKGWRCLTAWRVRKWAQFTLIAWLVSGKILTLLELSVTNGTRRESVNFDVKDEPRFGRLVTDKVDANLEKVEQDWHITSYDIAEELGIDYKTEHPRGSYLNWLRGGYPRAPQAGLSQTDGILCRPTRRRYPHRHVHADFRKARSGEDRLTGHPTPSRSA</sequence>
<evidence type="ECO:0000256" key="1">
    <source>
        <dbReference type="SAM" id="MobiDB-lite"/>
    </source>
</evidence>